<dbReference type="PATRIC" id="fig|1227456.3.peg.2663"/>
<dbReference type="Proteomes" id="UP000011625">
    <property type="component" value="Unassembled WGS sequence"/>
</dbReference>
<feature type="transmembrane region" description="Helical" evidence="1">
    <location>
        <begin position="5"/>
        <end position="22"/>
    </location>
</feature>
<protein>
    <submittedName>
        <fullName evidence="2">Uncharacterized protein</fullName>
    </submittedName>
</protein>
<reference evidence="2 3" key="1">
    <citation type="journal article" date="2014" name="PLoS Genet.">
        <title>Phylogenetically driven sequencing of extremely halophilic archaea reveals strategies for static and dynamic osmo-response.</title>
        <authorList>
            <person name="Becker E.A."/>
            <person name="Seitzer P.M."/>
            <person name="Tritt A."/>
            <person name="Larsen D."/>
            <person name="Krusor M."/>
            <person name="Yao A.I."/>
            <person name="Wu D."/>
            <person name="Madern D."/>
            <person name="Eisen J.A."/>
            <person name="Darling A.E."/>
            <person name="Facciotti M.T."/>
        </authorList>
    </citation>
    <scope>NUCLEOTIDE SEQUENCE [LARGE SCALE GENOMIC DNA]</scope>
    <source>
        <strain evidence="2 3">DSM 8989</strain>
    </source>
</reference>
<dbReference type="EMBL" id="AOME01000070">
    <property type="protein sequence ID" value="EMA50630.1"/>
    <property type="molecule type" value="Genomic_DNA"/>
</dbReference>
<sequence length="61" mass="7006">MSRWLLFGFGLVFGILLFVQAYQGNLLLALIAVVFTIFGFGGFWWNTTQDDPIQTRFSQSR</sequence>
<dbReference type="STRING" id="1227456.C450_13167"/>
<feature type="transmembrane region" description="Helical" evidence="1">
    <location>
        <begin position="28"/>
        <end position="46"/>
    </location>
</feature>
<gene>
    <name evidence="2" type="ORF">C450_13167</name>
</gene>
<keyword evidence="1" id="KW-0472">Membrane</keyword>
<evidence type="ECO:0000256" key="1">
    <source>
        <dbReference type="SAM" id="Phobius"/>
    </source>
</evidence>
<evidence type="ECO:0000313" key="2">
    <source>
        <dbReference type="EMBL" id="EMA50630.1"/>
    </source>
</evidence>
<dbReference type="AlphaFoldDB" id="M0N1R1"/>
<keyword evidence="1" id="KW-0812">Transmembrane</keyword>
<proteinExistence type="predicted"/>
<comment type="caution">
    <text evidence="2">The sequence shown here is derived from an EMBL/GenBank/DDBJ whole genome shotgun (WGS) entry which is preliminary data.</text>
</comment>
<accession>M0N1R1</accession>
<keyword evidence="3" id="KW-1185">Reference proteome</keyword>
<keyword evidence="1" id="KW-1133">Transmembrane helix</keyword>
<organism evidence="2 3">
    <name type="scientific">Halococcus salifodinae DSM 8989</name>
    <dbReference type="NCBI Taxonomy" id="1227456"/>
    <lineage>
        <taxon>Archaea</taxon>
        <taxon>Methanobacteriati</taxon>
        <taxon>Methanobacteriota</taxon>
        <taxon>Stenosarchaea group</taxon>
        <taxon>Halobacteria</taxon>
        <taxon>Halobacteriales</taxon>
        <taxon>Halococcaceae</taxon>
        <taxon>Halococcus</taxon>
    </lineage>
</organism>
<name>M0N1R1_9EURY</name>
<evidence type="ECO:0000313" key="3">
    <source>
        <dbReference type="Proteomes" id="UP000011625"/>
    </source>
</evidence>